<evidence type="ECO:0000313" key="2">
    <source>
        <dbReference type="Proteomes" id="UP001229421"/>
    </source>
</evidence>
<dbReference type="Proteomes" id="UP001229421">
    <property type="component" value="Unassembled WGS sequence"/>
</dbReference>
<gene>
    <name evidence="1" type="ORF">QVD17_32303</name>
</gene>
<dbReference type="EMBL" id="JAUHHV010000008">
    <property type="protein sequence ID" value="KAK1416512.1"/>
    <property type="molecule type" value="Genomic_DNA"/>
</dbReference>
<sequence>MMLLLLPNKYSVSLNVRLITLAFNNNTWKLSAPLRVLEKQTNTKKLNKSQLFIHLTSAIFTSVLVFLESSNFNLKN</sequence>
<proteinExistence type="predicted"/>
<keyword evidence="2" id="KW-1185">Reference proteome</keyword>
<comment type="caution">
    <text evidence="1">The sequence shown here is derived from an EMBL/GenBank/DDBJ whole genome shotgun (WGS) entry which is preliminary data.</text>
</comment>
<accession>A0AAD8K5D7</accession>
<name>A0AAD8K5D7_TARER</name>
<organism evidence="1 2">
    <name type="scientific">Tagetes erecta</name>
    <name type="common">African marigold</name>
    <dbReference type="NCBI Taxonomy" id="13708"/>
    <lineage>
        <taxon>Eukaryota</taxon>
        <taxon>Viridiplantae</taxon>
        <taxon>Streptophyta</taxon>
        <taxon>Embryophyta</taxon>
        <taxon>Tracheophyta</taxon>
        <taxon>Spermatophyta</taxon>
        <taxon>Magnoliopsida</taxon>
        <taxon>eudicotyledons</taxon>
        <taxon>Gunneridae</taxon>
        <taxon>Pentapetalae</taxon>
        <taxon>asterids</taxon>
        <taxon>campanulids</taxon>
        <taxon>Asterales</taxon>
        <taxon>Asteraceae</taxon>
        <taxon>Asteroideae</taxon>
        <taxon>Heliantheae alliance</taxon>
        <taxon>Tageteae</taxon>
        <taxon>Tagetes</taxon>
    </lineage>
</organism>
<reference evidence="1" key="1">
    <citation type="journal article" date="2023" name="bioRxiv">
        <title>Improved chromosome-level genome assembly for marigold (Tagetes erecta).</title>
        <authorList>
            <person name="Jiang F."/>
            <person name="Yuan L."/>
            <person name="Wang S."/>
            <person name="Wang H."/>
            <person name="Xu D."/>
            <person name="Wang A."/>
            <person name="Fan W."/>
        </authorList>
    </citation>
    <scope>NUCLEOTIDE SEQUENCE</scope>
    <source>
        <strain evidence="1">WSJ</strain>
        <tissue evidence="1">Leaf</tissue>
    </source>
</reference>
<evidence type="ECO:0000313" key="1">
    <source>
        <dbReference type="EMBL" id="KAK1416512.1"/>
    </source>
</evidence>
<protein>
    <submittedName>
        <fullName evidence="1">Uncharacterized protein</fullName>
    </submittedName>
</protein>
<dbReference type="AlphaFoldDB" id="A0AAD8K5D7"/>